<dbReference type="CDD" id="cd07042">
    <property type="entry name" value="STAS_SulP_like_sulfate_transporter"/>
    <property type="match status" value="1"/>
</dbReference>
<dbReference type="PANTHER" id="PTHR11814">
    <property type="entry name" value="SULFATE TRANSPORTER"/>
    <property type="match status" value="1"/>
</dbReference>
<evidence type="ECO:0000256" key="1">
    <source>
        <dbReference type="ARBA" id="ARBA00004141"/>
    </source>
</evidence>
<feature type="transmembrane region" description="Helical" evidence="5">
    <location>
        <begin position="379"/>
        <end position="399"/>
    </location>
</feature>
<dbReference type="InterPro" id="IPR001902">
    <property type="entry name" value="SLC26A/SulP_fam"/>
</dbReference>
<feature type="transmembrane region" description="Helical" evidence="5">
    <location>
        <begin position="90"/>
        <end position="109"/>
    </location>
</feature>
<comment type="subcellular location">
    <subcellularLocation>
        <location evidence="1">Membrane</location>
        <topology evidence="1">Multi-pass membrane protein</topology>
    </subcellularLocation>
</comment>
<keyword evidence="4 5" id="KW-0472">Membrane</keyword>
<dbReference type="Proteomes" id="UP001367030">
    <property type="component" value="Unassembled WGS sequence"/>
</dbReference>
<organism evidence="7 8">
    <name type="scientific">Variovorax robiniae</name>
    <dbReference type="NCBI Taxonomy" id="1836199"/>
    <lineage>
        <taxon>Bacteria</taxon>
        <taxon>Pseudomonadati</taxon>
        <taxon>Pseudomonadota</taxon>
        <taxon>Betaproteobacteria</taxon>
        <taxon>Burkholderiales</taxon>
        <taxon>Comamonadaceae</taxon>
        <taxon>Variovorax</taxon>
    </lineage>
</organism>
<dbReference type="Pfam" id="PF01740">
    <property type="entry name" value="STAS"/>
    <property type="match status" value="1"/>
</dbReference>
<accession>A0ABU8X260</accession>
<evidence type="ECO:0000313" key="7">
    <source>
        <dbReference type="EMBL" id="MEJ8853764.1"/>
    </source>
</evidence>
<dbReference type="EMBL" id="JBBKZS010000002">
    <property type="protein sequence ID" value="MEJ8853764.1"/>
    <property type="molecule type" value="Genomic_DNA"/>
</dbReference>
<gene>
    <name evidence="7" type="ORF">WKW79_04245</name>
</gene>
<reference evidence="7 8" key="1">
    <citation type="submission" date="2024-03" db="EMBL/GenBank/DDBJ databases">
        <title>Novel species of the genus Variovorax.</title>
        <authorList>
            <person name="Liu Q."/>
            <person name="Xin Y.-H."/>
        </authorList>
    </citation>
    <scope>NUCLEOTIDE SEQUENCE [LARGE SCALE GENOMIC DNA]</scope>
    <source>
        <strain evidence="7 8">KACC 18901</strain>
    </source>
</reference>
<protein>
    <submittedName>
        <fullName evidence="7">SulP family inorganic anion transporter</fullName>
    </submittedName>
</protein>
<feature type="transmembrane region" description="Helical" evidence="5">
    <location>
        <begin position="115"/>
        <end position="138"/>
    </location>
</feature>
<dbReference type="Gene3D" id="3.30.750.24">
    <property type="entry name" value="STAS domain"/>
    <property type="match status" value="1"/>
</dbReference>
<keyword evidence="2 5" id="KW-0812">Transmembrane</keyword>
<feature type="transmembrane region" description="Helical" evidence="5">
    <location>
        <begin position="61"/>
        <end position="78"/>
    </location>
</feature>
<evidence type="ECO:0000256" key="4">
    <source>
        <dbReference type="ARBA" id="ARBA00023136"/>
    </source>
</evidence>
<feature type="transmembrane region" description="Helical" evidence="5">
    <location>
        <begin position="185"/>
        <end position="201"/>
    </location>
</feature>
<keyword evidence="3 5" id="KW-1133">Transmembrane helix</keyword>
<proteinExistence type="predicted"/>
<evidence type="ECO:0000256" key="3">
    <source>
        <dbReference type="ARBA" id="ARBA00022989"/>
    </source>
</evidence>
<dbReference type="RefSeq" id="WP_340333875.1">
    <property type="nucleotide sequence ID" value="NZ_JBBKZS010000002.1"/>
</dbReference>
<feature type="transmembrane region" description="Helical" evidence="5">
    <location>
        <begin position="355"/>
        <end position="372"/>
    </location>
</feature>
<feature type="transmembrane region" description="Helical" evidence="5">
    <location>
        <begin position="145"/>
        <end position="165"/>
    </location>
</feature>
<dbReference type="PROSITE" id="PS50801">
    <property type="entry name" value="STAS"/>
    <property type="match status" value="1"/>
</dbReference>
<feature type="transmembrane region" description="Helical" evidence="5">
    <location>
        <begin position="213"/>
        <end position="236"/>
    </location>
</feature>
<keyword evidence="8" id="KW-1185">Reference proteome</keyword>
<comment type="caution">
    <text evidence="7">The sequence shown here is derived from an EMBL/GenBank/DDBJ whole genome shotgun (WGS) entry which is preliminary data.</text>
</comment>
<feature type="transmembrane region" description="Helical" evidence="5">
    <location>
        <begin position="256"/>
        <end position="275"/>
    </location>
</feature>
<dbReference type="SUPFAM" id="SSF52091">
    <property type="entry name" value="SpoIIaa-like"/>
    <property type="match status" value="1"/>
</dbReference>
<evidence type="ECO:0000256" key="5">
    <source>
        <dbReference type="SAM" id="Phobius"/>
    </source>
</evidence>
<dbReference type="InterPro" id="IPR036513">
    <property type="entry name" value="STAS_dom_sf"/>
</dbReference>
<name>A0ABU8X260_9BURK</name>
<sequence length="564" mass="59340">MNSTSDSPAPLRQRLARFMPCLGWPRPSRHLLHTEALAGITVALMVLPQGVAYAALAGMPLVTGVYAALWPALVAVLFSSSQRLSVGPTALTSLLVGASLAPLAVAGSAEWVAMAVWLTLISGAIQIVIGAGGFGWILRLVNSPVLSGFTQGAAILIALSQLPSLLGFTGRTVMQALQGGTPPDWTAMAFGLGSMAVMWLGKRWAPKFPTTMALVAGSAAISHALSYALLGGAVVGALPSGLPSLYLPDFSSLHQISALLLPALMITLVSFLETASSAKIDNARAGTLWNENQDLIGQGLAKVASGLTGAFPTSSSFSRSAITLYAGAQTGWATLFSVVFVAIALLWLMPLMYHVPQSVLAAVVMTAILGLLKPRTFAALWKVSRVEAGIAFGTFLLTMATAPSIYWGVLGGLLASLANYMYRHLHPRIIEVGLHGDGSLRDRHLWKLPMLAPNLYALRMDAELDFASASTLERAISEVIAARPGLTDVCLFAQPINRIDITGAEVFGSIRRTLENAGIRLHLSGLKLPAQQVLERAGLLAPGPLLFVYRTDADALAALTSQPA</sequence>
<dbReference type="InterPro" id="IPR002645">
    <property type="entry name" value="STAS_dom"/>
</dbReference>
<feature type="transmembrane region" description="Helical" evidence="5">
    <location>
        <begin position="324"/>
        <end position="349"/>
    </location>
</feature>
<evidence type="ECO:0000259" key="6">
    <source>
        <dbReference type="PROSITE" id="PS50801"/>
    </source>
</evidence>
<evidence type="ECO:0000256" key="2">
    <source>
        <dbReference type="ARBA" id="ARBA00022692"/>
    </source>
</evidence>
<feature type="domain" description="STAS" evidence="6">
    <location>
        <begin position="453"/>
        <end position="559"/>
    </location>
</feature>
<dbReference type="InterPro" id="IPR011547">
    <property type="entry name" value="SLC26A/SulP_dom"/>
</dbReference>
<dbReference type="Pfam" id="PF00916">
    <property type="entry name" value="Sulfate_transp"/>
    <property type="match status" value="1"/>
</dbReference>
<evidence type="ECO:0000313" key="8">
    <source>
        <dbReference type="Proteomes" id="UP001367030"/>
    </source>
</evidence>